<feature type="transmembrane region" description="Helical" evidence="7">
    <location>
        <begin position="156"/>
        <end position="174"/>
    </location>
</feature>
<feature type="transmembrane region" description="Helical" evidence="7">
    <location>
        <begin position="211"/>
        <end position="234"/>
    </location>
</feature>
<feature type="domain" description="Major facilitator superfamily (MFS) profile" evidence="8">
    <location>
        <begin position="121"/>
        <end position="605"/>
    </location>
</feature>
<dbReference type="EMBL" id="LFIV01000064">
    <property type="protein sequence ID" value="KZL71954.1"/>
    <property type="molecule type" value="Genomic_DNA"/>
</dbReference>
<protein>
    <submittedName>
        <fullName evidence="9">MFS aflatoxin efflux pump</fullName>
    </submittedName>
</protein>
<evidence type="ECO:0000259" key="8">
    <source>
        <dbReference type="PROSITE" id="PS50850"/>
    </source>
</evidence>
<feature type="transmembrane region" description="Helical" evidence="7">
    <location>
        <begin position="346"/>
        <end position="367"/>
    </location>
</feature>
<feature type="transmembrane region" description="Helical" evidence="7">
    <location>
        <begin position="246"/>
        <end position="265"/>
    </location>
</feature>
<keyword evidence="4 7" id="KW-1133">Transmembrane helix</keyword>
<evidence type="ECO:0000256" key="2">
    <source>
        <dbReference type="ARBA" id="ARBA00022448"/>
    </source>
</evidence>
<dbReference type="AlphaFoldDB" id="A0A166TE29"/>
<gene>
    <name evidence="9" type="ORF">CT0861_01658</name>
</gene>
<feature type="transmembrane region" description="Helical" evidence="7">
    <location>
        <begin position="118"/>
        <end position="144"/>
    </location>
</feature>
<comment type="caution">
    <text evidence="9">The sequence shown here is derived from an EMBL/GenBank/DDBJ whole genome shotgun (WGS) entry which is preliminary data.</text>
</comment>
<feature type="transmembrane region" description="Helical" evidence="7">
    <location>
        <begin position="271"/>
        <end position="294"/>
    </location>
</feature>
<feature type="transmembrane region" description="Helical" evidence="7">
    <location>
        <begin position="420"/>
        <end position="441"/>
    </location>
</feature>
<feature type="transmembrane region" description="Helical" evidence="7">
    <location>
        <begin position="477"/>
        <end position="498"/>
    </location>
</feature>
<feature type="transmembrane region" description="Helical" evidence="7">
    <location>
        <begin position="450"/>
        <end position="471"/>
    </location>
</feature>
<dbReference type="InterPro" id="IPR036259">
    <property type="entry name" value="MFS_trans_sf"/>
</dbReference>
<keyword evidence="5 7" id="KW-0472">Membrane</keyword>
<feature type="transmembrane region" description="Helical" evidence="7">
    <location>
        <begin position="388"/>
        <end position="408"/>
    </location>
</feature>
<keyword evidence="2" id="KW-0813">Transport</keyword>
<feature type="compositionally biased region" description="Basic and acidic residues" evidence="6">
    <location>
        <begin position="644"/>
        <end position="668"/>
    </location>
</feature>
<keyword evidence="10" id="KW-1185">Reference proteome</keyword>
<dbReference type="PANTHER" id="PTHR23501:SF153">
    <property type="entry name" value="AFLATOXIN EFFLUX PUMP, PUTATIVE-RELATED"/>
    <property type="match status" value="1"/>
</dbReference>
<organism evidence="9 10">
    <name type="scientific">Colletotrichum tofieldiae</name>
    <dbReference type="NCBI Taxonomy" id="708197"/>
    <lineage>
        <taxon>Eukaryota</taxon>
        <taxon>Fungi</taxon>
        <taxon>Dikarya</taxon>
        <taxon>Ascomycota</taxon>
        <taxon>Pezizomycotina</taxon>
        <taxon>Sordariomycetes</taxon>
        <taxon>Hypocreomycetidae</taxon>
        <taxon>Glomerellales</taxon>
        <taxon>Glomerellaceae</taxon>
        <taxon>Colletotrichum</taxon>
        <taxon>Colletotrichum spaethianum species complex</taxon>
    </lineage>
</organism>
<dbReference type="GO" id="GO:0005886">
    <property type="term" value="C:plasma membrane"/>
    <property type="evidence" value="ECO:0007669"/>
    <property type="project" value="TreeGrafter"/>
</dbReference>
<evidence type="ECO:0000256" key="4">
    <source>
        <dbReference type="ARBA" id="ARBA00022989"/>
    </source>
</evidence>
<dbReference type="Pfam" id="PF07690">
    <property type="entry name" value="MFS_1"/>
    <property type="match status" value="1"/>
</dbReference>
<feature type="transmembrane region" description="Helical" evidence="7">
    <location>
        <begin position="579"/>
        <end position="601"/>
    </location>
</feature>
<feature type="region of interest" description="Disordered" evidence="6">
    <location>
        <begin position="66"/>
        <end position="106"/>
    </location>
</feature>
<feature type="transmembrane region" description="Helical" evidence="7">
    <location>
        <begin position="315"/>
        <end position="334"/>
    </location>
</feature>
<dbReference type="Gene3D" id="1.20.1250.20">
    <property type="entry name" value="MFS general substrate transporter like domains"/>
    <property type="match status" value="1"/>
</dbReference>
<evidence type="ECO:0000256" key="6">
    <source>
        <dbReference type="SAM" id="MobiDB-lite"/>
    </source>
</evidence>
<evidence type="ECO:0000256" key="5">
    <source>
        <dbReference type="ARBA" id="ARBA00023136"/>
    </source>
</evidence>
<keyword evidence="3 7" id="KW-0812">Transmembrane</keyword>
<evidence type="ECO:0000313" key="10">
    <source>
        <dbReference type="Proteomes" id="UP000076552"/>
    </source>
</evidence>
<dbReference type="Proteomes" id="UP000076552">
    <property type="component" value="Unassembled WGS sequence"/>
</dbReference>
<dbReference type="GO" id="GO:0022857">
    <property type="term" value="F:transmembrane transporter activity"/>
    <property type="evidence" value="ECO:0007669"/>
    <property type="project" value="InterPro"/>
</dbReference>
<dbReference type="SUPFAM" id="SSF103473">
    <property type="entry name" value="MFS general substrate transporter"/>
    <property type="match status" value="1"/>
</dbReference>
<dbReference type="FunFam" id="1.20.1250.20:FF:000196">
    <property type="entry name" value="MFS toxin efflux pump (AflT)"/>
    <property type="match status" value="1"/>
</dbReference>
<dbReference type="InterPro" id="IPR011701">
    <property type="entry name" value="MFS"/>
</dbReference>
<feature type="non-terminal residue" evidence="9">
    <location>
        <position position="1"/>
    </location>
</feature>
<comment type="subcellular location">
    <subcellularLocation>
        <location evidence="1">Membrane</location>
        <topology evidence="1">Multi-pass membrane protein</topology>
    </subcellularLocation>
</comment>
<evidence type="ECO:0000313" key="9">
    <source>
        <dbReference type="EMBL" id="KZL71954.1"/>
    </source>
</evidence>
<dbReference type="CDD" id="cd17502">
    <property type="entry name" value="MFS_Azr1_MDR_like"/>
    <property type="match status" value="1"/>
</dbReference>
<evidence type="ECO:0000256" key="1">
    <source>
        <dbReference type="ARBA" id="ARBA00004141"/>
    </source>
</evidence>
<dbReference type="InterPro" id="IPR020846">
    <property type="entry name" value="MFS_dom"/>
</dbReference>
<feature type="transmembrane region" description="Helical" evidence="7">
    <location>
        <begin position="510"/>
        <end position="529"/>
    </location>
</feature>
<accession>A0A166TE29</accession>
<dbReference type="PANTHER" id="PTHR23501">
    <property type="entry name" value="MAJOR FACILITATOR SUPERFAMILY"/>
    <property type="match status" value="1"/>
</dbReference>
<sequence length="706" mass="75890">LKSELPLCVHIVLLLDESCRQYQPDERYHQTPEKGHRVRDTCWTRLHRVRTVIMFFKKRDKGAVAATTTTTTTDQPASSRTSKIHDDENQTQQQPAQHALTHTSTTRSEIQYPSGLKLFLIMLSVFMTMFLVALDRLIIATAIPQITDDFHSVTDIGWYGSAYLLTTCAFQLLFGKLYAFFPIKHVFLSSVLLFEVGSAVCGAAPSSVAFIVGRAIAGIGGAGIFAGTIVIMVHSVPLHRRPKYQGAFGAVFGIASVVGPLLGGAFTTKATWRWCFYINLPLGGVALLVIAFVLKPPDQDLKETSLWAKLRQLDFAGTTVFIPGVVCLLLALQWGGVEYAWNNPRMIALLVLAFVLLVSFVAIQILLPDTATVPPRIMRNRSIAFASWAAFSLGGQMMVFAYFIPIYFQAIQGVSAVDSGIRTLPLVLSMTVFAGVSGGIITRFGYYTPVMLLGTCIMAVGAGLLTTLQVHTGAAKWIGYQVIYGVGMGMSFQAPNLAAQTVLKMRDVPVGASIMFFSQTLGGAIFISVGQNVLNNELVKRIRGLPGLEGVDLKGSGATTLTELPAEVRGPVLEAYNDALRVVFVVGLVLVCSVLIGACGMEWKSVKKGQQAKMKAKEDAEAAEAGAVVGGISGVGAAAVAGEAQKEKEADEESDKAVDDEKIQERSVDGGAAPNKTERGLDSSTVSHQEDEVTTVGSELGTPKKT</sequence>
<feature type="compositionally biased region" description="Polar residues" evidence="6">
    <location>
        <begin position="90"/>
        <end position="106"/>
    </location>
</feature>
<feature type="region of interest" description="Disordered" evidence="6">
    <location>
        <begin position="642"/>
        <end position="706"/>
    </location>
</feature>
<evidence type="ECO:0000256" key="3">
    <source>
        <dbReference type="ARBA" id="ARBA00022692"/>
    </source>
</evidence>
<dbReference type="PROSITE" id="PS50850">
    <property type="entry name" value="MFS"/>
    <property type="match status" value="1"/>
</dbReference>
<proteinExistence type="predicted"/>
<dbReference type="Gene3D" id="1.20.1720.10">
    <property type="entry name" value="Multidrug resistance protein D"/>
    <property type="match status" value="1"/>
</dbReference>
<name>A0A166TE29_9PEZI</name>
<evidence type="ECO:0000256" key="7">
    <source>
        <dbReference type="SAM" id="Phobius"/>
    </source>
</evidence>
<dbReference type="FunFam" id="1.20.1720.10:FF:000012">
    <property type="entry name" value="MFS toxin efflux pump (AflT)"/>
    <property type="match status" value="1"/>
</dbReference>
<reference evidence="9 10" key="1">
    <citation type="submission" date="2015-06" db="EMBL/GenBank/DDBJ databases">
        <title>Survival trade-offs in plant roots during colonization by closely related pathogenic and mutualistic fungi.</title>
        <authorList>
            <person name="Hacquard S."/>
            <person name="Kracher B."/>
            <person name="Hiruma K."/>
            <person name="Weinman A."/>
            <person name="Muench P."/>
            <person name="Garrido Oter R."/>
            <person name="Ver Loren van Themaat E."/>
            <person name="Dallerey J.-F."/>
            <person name="Damm U."/>
            <person name="Henrissat B."/>
            <person name="Lespinet O."/>
            <person name="Thon M."/>
            <person name="Kemen E."/>
            <person name="McHardy A.C."/>
            <person name="Schulze-Lefert P."/>
            <person name="O'Connell R.J."/>
        </authorList>
    </citation>
    <scope>NUCLEOTIDE SEQUENCE [LARGE SCALE GENOMIC DNA]</scope>
    <source>
        <strain evidence="9 10">0861</strain>
    </source>
</reference>